<comment type="caution">
    <text evidence="1">The sequence shown here is derived from an EMBL/GenBank/DDBJ whole genome shotgun (WGS) entry which is preliminary data.</text>
</comment>
<organism evidence="1">
    <name type="scientific">marine sediment metagenome</name>
    <dbReference type="NCBI Taxonomy" id="412755"/>
    <lineage>
        <taxon>unclassified sequences</taxon>
        <taxon>metagenomes</taxon>
        <taxon>ecological metagenomes</taxon>
    </lineage>
</organism>
<sequence length="71" mass="8512">MWDLYTKRVKVNPGDTILHEDGEEWEIPPNLQYILVQESTEIVRSGKVHSVQANSCKLRVYMERKRKRKRK</sequence>
<protein>
    <submittedName>
        <fullName evidence="1">Uncharacterized protein</fullName>
    </submittedName>
</protein>
<evidence type="ECO:0000313" key="1">
    <source>
        <dbReference type="EMBL" id="KKN00625.1"/>
    </source>
</evidence>
<proteinExistence type="predicted"/>
<dbReference type="AlphaFoldDB" id="A0A0F9LZT7"/>
<accession>A0A0F9LZT7</accession>
<gene>
    <name evidence="1" type="ORF">LCGC14_1135800</name>
</gene>
<dbReference type="EMBL" id="LAZR01005353">
    <property type="protein sequence ID" value="KKN00625.1"/>
    <property type="molecule type" value="Genomic_DNA"/>
</dbReference>
<name>A0A0F9LZT7_9ZZZZ</name>
<reference evidence="1" key="1">
    <citation type="journal article" date="2015" name="Nature">
        <title>Complex archaea that bridge the gap between prokaryotes and eukaryotes.</title>
        <authorList>
            <person name="Spang A."/>
            <person name="Saw J.H."/>
            <person name="Jorgensen S.L."/>
            <person name="Zaremba-Niedzwiedzka K."/>
            <person name="Martijn J."/>
            <person name="Lind A.E."/>
            <person name="van Eijk R."/>
            <person name="Schleper C."/>
            <person name="Guy L."/>
            <person name="Ettema T.J."/>
        </authorList>
    </citation>
    <scope>NUCLEOTIDE SEQUENCE</scope>
</reference>